<dbReference type="Gramene" id="PRQ48020">
    <property type="protein sequence ID" value="PRQ48020"/>
    <property type="gene ID" value="RchiOBHm_Chr2g0106071"/>
</dbReference>
<evidence type="ECO:0000256" key="2">
    <source>
        <dbReference type="SAM" id="SignalP"/>
    </source>
</evidence>
<keyword evidence="3" id="KW-0012">Acyltransferase</keyword>
<reference evidence="3 4" key="1">
    <citation type="journal article" date="2018" name="Nat. Genet.">
        <title>The Rosa genome provides new insights in the design of modern roses.</title>
        <authorList>
            <person name="Bendahmane M."/>
        </authorList>
    </citation>
    <scope>NUCLEOTIDE SEQUENCE [LARGE SCALE GENOMIC DNA]</scope>
    <source>
        <strain evidence="4">cv. Old Blush</strain>
    </source>
</reference>
<evidence type="ECO:0000313" key="4">
    <source>
        <dbReference type="Proteomes" id="UP000238479"/>
    </source>
</evidence>
<gene>
    <name evidence="3" type="ORF">RchiOBHm_Chr2g0106071</name>
</gene>
<comment type="caution">
    <text evidence="3">The sequence shown here is derived from an EMBL/GenBank/DDBJ whole genome shotgun (WGS) entry which is preliminary data.</text>
</comment>
<dbReference type="Pfam" id="PF02458">
    <property type="entry name" value="Transferase"/>
    <property type="match status" value="1"/>
</dbReference>
<dbReference type="EMBL" id="PDCK01000040">
    <property type="protein sequence ID" value="PRQ48020.1"/>
    <property type="molecule type" value="Genomic_DNA"/>
</dbReference>
<dbReference type="Proteomes" id="UP000238479">
    <property type="component" value="Chromosome 2"/>
</dbReference>
<dbReference type="InterPro" id="IPR023213">
    <property type="entry name" value="CAT-like_dom_sf"/>
</dbReference>
<dbReference type="GO" id="GO:0047205">
    <property type="term" value="F:quinate O-hydroxycinnamoyltransferase activity"/>
    <property type="evidence" value="ECO:0007669"/>
    <property type="project" value="UniProtKB-EC"/>
</dbReference>
<proteinExistence type="predicted"/>
<accession>A0A2P6RNL8</accession>
<sequence length="495" mass="55137">MRLLYIKIILINLIISTTKGAFNFETSVIQIGETMTRIRHISTSTVQPTSHNGQLAPRIELTPWDLRIIKLDYIQKGLLFHKYYSSENEMNQISLVQHLISSLSQALDIFYPLAGRLAVTENKDNSTSCVFINCNDAGVEFLHAAADCVTVADILDSVDVPDDIVCQLLPMNGVRNYEGISKPLLAVQVTELVDGIFIGCSINHSVVDGTSYWHFLNTWSEISRSGSVHQMTPPIFHRQFLDGVIELPIHLPLPYNELLPSQQQIMDQSSSVSLRTRVFHFPKEKVAQLKAKANAERGTNNISSLQALMAHFWCATIRSRHDLNPDDEVSYFIATGLRQRLKPPLPKEYFGNALEGISVKSTAGELLQNGIGWAALHINKKITSITSDVSDDARKYVENFAKNPTFFPNLRDILQSQTSTTALLTGSSPRFNVYGNDFGWGRPLCLRGGAAEKKNGMLMVYPGDKEGSIEFFACLLPETLQAMAGDAKFMEAVLR</sequence>
<dbReference type="OrthoDB" id="1862401at2759"/>
<name>A0A2P6RNL8_ROSCH</name>
<dbReference type="OMA" id="EICSAAR"/>
<dbReference type="InterPro" id="IPR051283">
    <property type="entry name" value="Sec_Metabolite_Acyltrans"/>
</dbReference>
<organism evidence="3 4">
    <name type="scientific">Rosa chinensis</name>
    <name type="common">China rose</name>
    <dbReference type="NCBI Taxonomy" id="74649"/>
    <lineage>
        <taxon>Eukaryota</taxon>
        <taxon>Viridiplantae</taxon>
        <taxon>Streptophyta</taxon>
        <taxon>Embryophyta</taxon>
        <taxon>Tracheophyta</taxon>
        <taxon>Spermatophyta</taxon>
        <taxon>Magnoliopsida</taxon>
        <taxon>eudicotyledons</taxon>
        <taxon>Gunneridae</taxon>
        <taxon>Pentapetalae</taxon>
        <taxon>rosids</taxon>
        <taxon>fabids</taxon>
        <taxon>Rosales</taxon>
        <taxon>Rosaceae</taxon>
        <taxon>Rosoideae</taxon>
        <taxon>Rosoideae incertae sedis</taxon>
        <taxon>Rosa</taxon>
    </lineage>
</organism>
<keyword evidence="1 3" id="KW-0808">Transferase</keyword>
<evidence type="ECO:0000313" key="3">
    <source>
        <dbReference type="EMBL" id="PRQ48020.1"/>
    </source>
</evidence>
<evidence type="ECO:0000256" key="1">
    <source>
        <dbReference type="ARBA" id="ARBA00022679"/>
    </source>
</evidence>
<dbReference type="Gene3D" id="3.30.559.10">
    <property type="entry name" value="Chloramphenicol acetyltransferase-like domain"/>
    <property type="match status" value="2"/>
</dbReference>
<keyword evidence="2" id="KW-0732">Signal</keyword>
<dbReference type="AlphaFoldDB" id="A0A2P6RNL8"/>
<feature type="chain" id="PRO_5015156211" evidence="2">
    <location>
        <begin position="21"/>
        <end position="495"/>
    </location>
</feature>
<dbReference type="EC" id="2.3.1.99" evidence="3"/>
<feature type="signal peptide" evidence="2">
    <location>
        <begin position="1"/>
        <end position="20"/>
    </location>
</feature>
<protein>
    <submittedName>
        <fullName evidence="3">Putative quinate O-hydroxycinnamoyltransferase</fullName>
        <ecNumber evidence="3">2.3.1.99</ecNumber>
    </submittedName>
</protein>
<dbReference type="PANTHER" id="PTHR31896:SF39">
    <property type="entry name" value="PROTEIN ENHANCED PSEUDOMONAS SUSCEPTIBILITY 1-LIKE"/>
    <property type="match status" value="1"/>
</dbReference>
<dbReference type="PANTHER" id="PTHR31896">
    <property type="entry name" value="FAMILY REGULATORY PROTEIN, PUTATIVE (AFU_ORTHOLOGUE AFUA_3G14730)-RELATED"/>
    <property type="match status" value="1"/>
</dbReference>
<keyword evidence="4" id="KW-1185">Reference proteome</keyword>